<feature type="transmembrane region" description="Helical" evidence="1">
    <location>
        <begin position="106"/>
        <end position="127"/>
    </location>
</feature>
<dbReference type="AlphaFoldDB" id="A0A412B0M4"/>
<keyword evidence="1" id="KW-1133">Transmembrane helix</keyword>
<name>A0A412B0M4_9FIRM</name>
<gene>
    <name evidence="2" type="ORF">DWY99_01880</name>
</gene>
<reference evidence="2 3" key="1">
    <citation type="submission" date="2018-08" db="EMBL/GenBank/DDBJ databases">
        <title>A genome reference for cultivated species of the human gut microbiota.</title>
        <authorList>
            <person name="Zou Y."/>
            <person name="Xue W."/>
            <person name="Luo G."/>
        </authorList>
    </citation>
    <scope>NUCLEOTIDE SEQUENCE [LARGE SCALE GENOMIC DNA]</scope>
    <source>
        <strain evidence="2 3">AF28-26</strain>
    </source>
</reference>
<organism evidence="2 3">
    <name type="scientific">[Clostridium] leptum</name>
    <dbReference type="NCBI Taxonomy" id="1535"/>
    <lineage>
        <taxon>Bacteria</taxon>
        <taxon>Bacillati</taxon>
        <taxon>Bacillota</taxon>
        <taxon>Clostridia</taxon>
        <taxon>Eubacteriales</taxon>
        <taxon>Oscillospiraceae</taxon>
        <taxon>Oscillospiraceae incertae sedis</taxon>
    </lineage>
</organism>
<keyword evidence="1" id="KW-0812">Transmembrane</keyword>
<evidence type="ECO:0000313" key="2">
    <source>
        <dbReference type="EMBL" id="RGQ44183.1"/>
    </source>
</evidence>
<dbReference type="EMBL" id="QRTC01000003">
    <property type="protein sequence ID" value="RGQ44183.1"/>
    <property type="molecule type" value="Genomic_DNA"/>
</dbReference>
<evidence type="ECO:0000256" key="1">
    <source>
        <dbReference type="SAM" id="Phobius"/>
    </source>
</evidence>
<dbReference type="Pfam" id="PF06686">
    <property type="entry name" value="SpoIIIAC"/>
    <property type="match status" value="2"/>
</dbReference>
<dbReference type="InterPro" id="IPR025664">
    <property type="entry name" value="Spore_III_AC/AD"/>
</dbReference>
<sequence length="131" mass="13440">MEIVALSGIAILAAILAVMLKKYNPEYSILISLGAGALLLWMILSKISPAISQIRELISAAGISGKYGVILLKTLGVCFLTQLSADSCRDAGEGALAAKVELAGKLFIVILALPLFQQIAGSALSLIGGGA</sequence>
<proteinExistence type="predicted"/>
<protein>
    <submittedName>
        <fullName evidence="2">Stage III sporulation protein AD</fullName>
    </submittedName>
</protein>
<evidence type="ECO:0000313" key="3">
    <source>
        <dbReference type="Proteomes" id="UP000284751"/>
    </source>
</evidence>
<keyword evidence="1" id="KW-0472">Membrane</keyword>
<accession>A0A412B0M4</accession>
<comment type="caution">
    <text evidence="2">The sequence shown here is derived from an EMBL/GenBank/DDBJ whole genome shotgun (WGS) entry which is preliminary data.</text>
</comment>
<feature type="transmembrane region" description="Helical" evidence="1">
    <location>
        <begin position="27"/>
        <end position="44"/>
    </location>
</feature>
<dbReference type="Proteomes" id="UP000284751">
    <property type="component" value="Unassembled WGS sequence"/>
</dbReference>